<dbReference type="CDD" id="cd21037">
    <property type="entry name" value="MLKL_NTD"/>
    <property type="match status" value="1"/>
</dbReference>
<dbReference type="Proteomes" id="UP001218218">
    <property type="component" value="Unassembled WGS sequence"/>
</dbReference>
<comment type="caution">
    <text evidence="2">The sequence shown here is derived from an EMBL/GenBank/DDBJ whole genome shotgun (WGS) entry which is preliminary data.</text>
</comment>
<evidence type="ECO:0000259" key="1">
    <source>
        <dbReference type="Pfam" id="PF20703"/>
    </source>
</evidence>
<evidence type="ECO:0000313" key="3">
    <source>
        <dbReference type="Proteomes" id="UP001218218"/>
    </source>
</evidence>
<gene>
    <name evidence="2" type="ORF">DFH08DRAFT_939098</name>
</gene>
<accession>A0AAD6ZS23</accession>
<proteinExistence type="predicted"/>
<dbReference type="InterPro" id="IPR027417">
    <property type="entry name" value="P-loop_NTPase"/>
</dbReference>
<keyword evidence="3" id="KW-1185">Reference proteome</keyword>
<dbReference type="Gene3D" id="1.20.930.20">
    <property type="entry name" value="Adaptor protein Cbl, N-terminal domain"/>
    <property type="match status" value="1"/>
</dbReference>
<dbReference type="SUPFAM" id="SSF52540">
    <property type="entry name" value="P-loop containing nucleoside triphosphate hydrolases"/>
    <property type="match status" value="1"/>
</dbReference>
<evidence type="ECO:0000313" key="2">
    <source>
        <dbReference type="EMBL" id="KAJ7336726.1"/>
    </source>
</evidence>
<dbReference type="PANTHER" id="PTHR47691">
    <property type="entry name" value="REGULATOR-RELATED"/>
    <property type="match status" value="1"/>
</dbReference>
<sequence>MPRSTIAQTRLNNVRECLNAAVATIESLSTGLNTPFLTAIASTTRSMLTLIQTVRQHKIDCTKMMEDINQILYAIAGLHIKSDTAGELSPSMLRNIGKFTETLHKIHTFAEAQQETSRIKQFFRQGELSTLLKNCKGGLQRARENFEIGTIDFAADIAEMRQYAQKRHEEVLKLIDSFSEATSSHQTSSIQQSLFSHNSSNSISLLPSEPKIFHGRESELLHILEAFGAGTPRMAILGAGGIGKTSLARAVLHHSQIAARYASHSFFVTCDSVSTQGELVALIGNHLGLKPGRDLTQPIIRYFSGNSPCLLIVDNLETVWEPKETRGDIEELLALLADIHDLVLIITMRGAERPAKVRPFLLPLKPLTQDAARCTFIDIADDVYDTEDIDKILLLTGNMPLAIDLMAHLVDSEGCSNVLSRWEQERTSIISKGYDKQSNLDLSISLSLSSPRITSFMHSQALLGVLSLLPDGFSDTELLQSNLPIDNVLSCKADLIRISLAYSDERKRTKILAPIREYVQKVHPISFNLVRLLLKYFQELLEVCFEYFGTLGGPGIVTRIITNFRNIQNVLLESFNPGYPDLGDIIYCICRLARFSRLTGAGRIALMTRTLDVLPVLDNPRLVVYFTTELFHSWRYYQILNPKVLIDQALNNFQHINDARLQCSFYNSIGEYYLQHDNDTSAAMNFYHTALKFSVSITNTQQQSEILYSLAWIKWRLGEYVMGQKTAYEAQRLAKISANLYIETRALRMEAMCWQVLGNYEHSITLYTRAKSLLVLCGLSSGPLHSAIMSCLAEVHKEKSEYSEAHSIYTETLHQVSVEQNPYTHAIALISIAEIDVQIGKPKHYVQKKIDTARSIFNMMGELRLVTTCDTVLADMYLREGNDVSARALLKQCIALSWGKNTDIVTHCLQRLADASHWNAPTSLWTTTFFVHALKSKQKLEIHRSLQFLAEMFLTESDPDTATALFTVAMEGFREMDVHCSRAECMLRLGDILAGNGDCDKATDLWNTARPLFEHSLQKKQIKQIDDRLSTVNRG</sequence>
<dbReference type="EMBL" id="JARIHO010000030">
    <property type="protein sequence ID" value="KAJ7336726.1"/>
    <property type="molecule type" value="Genomic_DNA"/>
</dbReference>
<dbReference type="Gene3D" id="3.40.50.300">
    <property type="entry name" value="P-loop containing nucleotide triphosphate hydrolases"/>
    <property type="match status" value="1"/>
</dbReference>
<dbReference type="Pfam" id="PF20703">
    <property type="entry name" value="nSTAND1"/>
    <property type="match status" value="1"/>
</dbReference>
<dbReference type="AlphaFoldDB" id="A0AAD6ZS23"/>
<feature type="domain" description="Novel STAND NTPase 1" evidence="1">
    <location>
        <begin position="209"/>
        <end position="349"/>
    </location>
</feature>
<dbReference type="GO" id="GO:0007166">
    <property type="term" value="P:cell surface receptor signaling pathway"/>
    <property type="evidence" value="ECO:0007669"/>
    <property type="project" value="InterPro"/>
</dbReference>
<reference evidence="2" key="1">
    <citation type="submission" date="2023-03" db="EMBL/GenBank/DDBJ databases">
        <title>Massive genome expansion in bonnet fungi (Mycena s.s.) driven by repeated elements and novel gene families across ecological guilds.</title>
        <authorList>
            <consortium name="Lawrence Berkeley National Laboratory"/>
            <person name="Harder C.B."/>
            <person name="Miyauchi S."/>
            <person name="Viragh M."/>
            <person name="Kuo A."/>
            <person name="Thoen E."/>
            <person name="Andreopoulos B."/>
            <person name="Lu D."/>
            <person name="Skrede I."/>
            <person name="Drula E."/>
            <person name="Henrissat B."/>
            <person name="Morin E."/>
            <person name="Kohler A."/>
            <person name="Barry K."/>
            <person name="LaButti K."/>
            <person name="Morin E."/>
            <person name="Salamov A."/>
            <person name="Lipzen A."/>
            <person name="Mereny Z."/>
            <person name="Hegedus B."/>
            <person name="Baldrian P."/>
            <person name="Stursova M."/>
            <person name="Weitz H."/>
            <person name="Taylor A."/>
            <person name="Grigoriev I.V."/>
            <person name="Nagy L.G."/>
            <person name="Martin F."/>
            <person name="Kauserud H."/>
        </authorList>
    </citation>
    <scope>NUCLEOTIDE SEQUENCE</scope>
    <source>
        <strain evidence="2">CBHHK002</strain>
    </source>
</reference>
<organism evidence="2 3">
    <name type="scientific">Mycena albidolilacea</name>
    <dbReference type="NCBI Taxonomy" id="1033008"/>
    <lineage>
        <taxon>Eukaryota</taxon>
        <taxon>Fungi</taxon>
        <taxon>Dikarya</taxon>
        <taxon>Basidiomycota</taxon>
        <taxon>Agaricomycotina</taxon>
        <taxon>Agaricomycetes</taxon>
        <taxon>Agaricomycetidae</taxon>
        <taxon>Agaricales</taxon>
        <taxon>Marasmiineae</taxon>
        <taxon>Mycenaceae</taxon>
        <taxon>Mycena</taxon>
    </lineage>
</organism>
<name>A0AAD6ZS23_9AGAR</name>
<dbReference type="InterPro" id="IPR059179">
    <property type="entry name" value="MLKL-like_MCAfunc"/>
</dbReference>
<dbReference type="InterPro" id="IPR049052">
    <property type="entry name" value="nSTAND1"/>
</dbReference>
<protein>
    <recommendedName>
        <fullName evidence="1">Novel STAND NTPase 1 domain-containing protein</fullName>
    </recommendedName>
</protein>
<dbReference type="InterPro" id="IPR036537">
    <property type="entry name" value="Adaptor_Cbl_N_dom_sf"/>
</dbReference>
<dbReference type="PANTHER" id="PTHR47691:SF3">
    <property type="entry name" value="HTH-TYPE TRANSCRIPTIONAL REGULATOR RV0890C-RELATED"/>
    <property type="match status" value="1"/>
</dbReference>
<dbReference type="InterPro" id="IPR011990">
    <property type="entry name" value="TPR-like_helical_dom_sf"/>
</dbReference>
<dbReference type="SUPFAM" id="SSF48452">
    <property type="entry name" value="TPR-like"/>
    <property type="match status" value="2"/>
</dbReference>
<dbReference type="Gene3D" id="1.25.40.10">
    <property type="entry name" value="Tetratricopeptide repeat domain"/>
    <property type="match status" value="1"/>
</dbReference>